<dbReference type="AlphaFoldDB" id="A0A7W2R1R5"/>
<dbReference type="Proteomes" id="UP000577346">
    <property type="component" value="Unassembled WGS sequence"/>
</dbReference>
<evidence type="ECO:0000313" key="1">
    <source>
        <dbReference type="EMBL" id="MBA6151004.1"/>
    </source>
</evidence>
<proteinExistence type="predicted"/>
<protein>
    <submittedName>
        <fullName evidence="1">Uncharacterized protein</fullName>
    </submittedName>
</protein>
<accession>A0A7W2R1R5</accession>
<comment type="caution">
    <text evidence="1">The sequence shown here is derived from an EMBL/GenBank/DDBJ whole genome shotgun (WGS) entry which is preliminary data.</text>
</comment>
<evidence type="ECO:0000313" key="2">
    <source>
        <dbReference type="Proteomes" id="UP000577346"/>
    </source>
</evidence>
<organism evidence="1 2">
    <name type="scientific">Pseudomonas juntendi</name>
    <dbReference type="NCBI Taxonomy" id="2666183"/>
    <lineage>
        <taxon>Bacteria</taxon>
        <taxon>Pseudomonadati</taxon>
        <taxon>Pseudomonadota</taxon>
        <taxon>Gammaproteobacteria</taxon>
        <taxon>Pseudomonadales</taxon>
        <taxon>Pseudomonadaceae</taxon>
        <taxon>Pseudomonas</taxon>
    </lineage>
</organism>
<reference evidence="1 2" key="1">
    <citation type="submission" date="2020-07" db="EMBL/GenBank/DDBJ databases">
        <title>Diversity of carbapenemase encoding genes among Pseudomonas putida group clinical isolates in a tertiary Brazilian hospital.</title>
        <authorList>
            <person name="Alberto-Lei F."/>
            <person name="Nodari C.S."/>
            <person name="Streling A.P."/>
            <person name="Paulino J.T."/>
            <person name="Bessa-Neto F.O."/>
            <person name="Cayo R."/>
            <person name="Gales A.C."/>
        </authorList>
    </citation>
    <scope>NUCLEOTIDE SEQUENCE [LARGE SCALE GENOMIC DNA]</scope>
    <source>
        <strain evidence="1 2">11213</strain>
    </source>
</reference>
<gene>
    <name evidence="1" type="ORF">H4C15_26520</name>
</gene>
<name>A0A7W2R1R5_9PSED</name>
<sequence length="57" mass="6152">MQIDIQLNEHDSGCKVVIDGHPVSFANAVEAEAYIARLQERLQAAQHAFVTSAEASA</sequence>
<dbReference type="EMBL" id="JACGDA010000103">
    <property type="protein sequence ID" value="MBA6151004.1"/>
    <property type="molecule type" value="Genomic_DNA"/>
</dbReference>
<dbReference type="RefSeq" id="WP_154211849.1">
    <property type="nucleotide sequence ID" value="NZ_JACGDA010000103.1"/>
</dbReference>